<feature type="transmembrane region" description="Helical" evidence="6">
    <location>
        <begin position="230"/>
        <end position="248"/>
    </location>
</feature>
<evidence type="ECO:0000256" key="3">
    <source>
        <dbReference type="ARBA" id="ARBA00022692"/>
    </source>
</evidence>
<protein>
    <submittedName>
        <fullName evidence="7">YihY/virulence factor BrkB family protein</fullName>
    </submittedName>
</protein>
<dbReference type="PANTHER" id="PTHR30213:SF1">
    <property type="entry name" value="INNER MEMBRANE PROTEIN YHJD"/>
    <property type="match status" value="1"/>
</dbReference>
<feature type="transmembrane region" description="Helical" evidence="6">
    <location>
        <begin position="199"/>
        <end position="221"/>
    </location>
</feature>
<accession>A0ABW5XGS7</accession>
<feature type="transmembrane region" description="Helical" evidence="6">
    <location>
        <begin position="114"/>
        <end position="135"/>
    </location>
</feature>
<proteinExistence type="predicted"/>
<keyword evidence="2" id="KW-1003">Cell membrane</keyword>
<evidence type="ECO:0000313" key="8">
    <source>
        <dbReference type="Proteomes" id="UP001597391"/>
    </source>
</evidence>
<keyword evidence="3 6" id="KW-0812">Transmembrane</keyword>
<feature type="transmembrane region" description="Helical" evidence="6">
    <location>
        <begin position="48"/>
        <end position="68"/>
    </location>
</feature>
<evidence type="ECO:0000256" key="1">
    <source>
        <dbReference type="ARBA" id="ARBA00004651"/>
    </source>
</evidence>
<keyword evidence="4 6" id="KW-1133">Transmembrane helix</keyword>
<feature type="transmembrane region" description="Helical" evidence="6">
    <location>
        <begin position="156"/>
        <end position="179"/>
    </location>
</feature>
<sequence length="357" mass="37324">MPSPWISQTKDIAQDLLARWKNSRLARALKQYTLANGALLCGGITYKALFSLFAALTIGFTVFVRVLGNNVELRDSVVEAINNAVPGLIADSDHRGILSIDDLVVSTGLNLTSIIAFGVLLWAVITCMDAVRASVRAMFSLPPKGATAIGAKLRSLAAFVCVAVGILLSSVAGVFANSVGRIFDDSRPLGAVTSVALNLGSHLATLLFDAAVFVLIVRLLAGVKLPRRDLLIGAVTSAIGFAVIRYLGTSVVVGSATNNPLFATGAVLVTILVWLYMCSRILLTASALAANVPLEQLEKIERDLSGVTHDPKADDATAQSADGVLEPVAAAPKSCRPALIAAVAGFIGGIMFARSRT</sequence>
<evidence type="ECO:0000256" key="6">
    <source>
        <dbReference type="SAM" id="Phobius"/>
    </source>
</evidence>
<dbReference type="EMBL" id="JBHUOP010000004">
    <property type="protein sequence ID" value="MFD2840923.1"/>
    <property type="molecule type" value="Genomic_DNA"/>
</dbReference>
<comment type="subcellular location">
    <subcellularLocation>
        <location evidence="1">Cell membrane</location>
        <topology evidence="1">Multi-pass membrane protein</topology>
    </subcellularLocation>
</comment>
<dbReference type="Proteomes" id="UP001597391">
    <property type="component" value="Unassembled WGS sequence"/>
</dbReference>
<comment type="caution">
    <text evidence="7">The sequence shown here is derived from an EMBL/GenBank/DDBJ whole genome shotgun (WGS) entry which is preliminary data.</text>
</comment>
<name>A0ABW5XGS7_9MICO</name>
<reference evidence="8" key="1">
    <citation type="journal article" date="2019" name="Int. J. Syst. Evol. Microbiol.">
        <title>The Global Catalogue of Microorganisms (GCM) 10K type strain sequencing project: providing services to taxonomists for standard genome sequencing and annotation.</title>
        <authorList>
            <consortium name="The Broad Institute Genomics Platform"/>
            <consortium name="The Broad Institute Genome Sequencing Center for Infectious Disease"/>
            <person name="Wu L."/>
            <person name="Ma J."/>
        </authorList>
    </citation>
    <scope>NUCLEOTIDE SEQUENCE [LARGE SCALE GENOMIC DNA]</scope>
    <source>
        <strain evidence="8">KCTC 33576</strain>
    </source>
</reference>
<keyword evidence="5 6" id="KW-0472">Membrane</keyword>
<feature type="transmembrane region" description="Helical" evidence="6">
    <location>
        <begin position="260"/>
        <end position="278"/>
    </location>
</feature>
<evidence type="ECO:0000256" key="4">
    <source>
        <dbReference type="ARBA" id="ARBA00022989"/>
    </source>
</evidence>
<evidence type="ECO:0000256" key="5">
    <source>
        <dbReference type="ARBA" id="ARBA00023136"/>
    </source>
</evidence>
<dbReference type="PANTHER" id="PTHR30213">
    <property type="entry name" value="INNER MEMBRANE PROTEIN YHJD"/>
    <property type="match status" value="1"/>
</dbReference>
<evidence type="ECO:0000313" key="7">
    <source>
        <dbReference type="EMBL" id="MFD2840923.1"/>
    </source>
</evidence>
<dbReference type="RefSeq" id="WP_377466851.1">
    <property type="nucleotide sequence ID" value="NZ_JBHUOP010000004.1"/>
</dbReference>
<organism evidence="7 8">
    <name type="scientific">Populibacterium corticicola</name>
    <dbReference type="NCBI Taxonomy" id="1812826"/>
    <lineage>
        <taxon>Bacteria</taxon>
        <taxon>Bacillati</taxon>
        <taxon>Actinomycetota</taxon>
        <taxon>Actinomycetes</taxon>
        <taxon>Micrococcales</taxon>
        <taxon>Jonesiaceae</taxon>
        <taxon>Populibacterium</taxon>
    </lineage>
</organism>
<gene>
    <name evidence="7" type="ORF">ACFSYH_10115</name>
</gene>
<evidence type="ECO:0000256" key="2">
    <source>
        <dbReference type="ARBA" id="ARBA00022475"/>
    </source>
</evidence>
<keyword evidence="8" id="KW-1185">Reference proteome</keyword>
<dbReference type="Pfam" id="PF03631">
    <property type="entry name" value="Virul_fac_BrkB"/>
    <property type="match status" value="1"/>
</dbReference>
<dbReference type="InterPro" id="IPR017039">
    <property type="entry name" value="Virul_fac_BrkB"/>
</dbReference>